<comment type="caution">
    <text evidence="2">The sequence shown here is derived from an EMBL/GenBank/DDBJ whole genome shotgun (WGS) entry which is preliminary data.</text>
</comment>
<feature type="transmembrane region" description="Helical" evidence="1">
    <location>
        <begin position="311"/>
        <end position="333"/>
    </location>
</feature>
<protein>
    <submittedName>
        <fullName evidence="2">Uncharacterized protein</fullName>
    </submittedName>
</protein>
<keyword evidence="1" id="KW-0812">Transmembrane</keyword>
<feature type="transmembrane region" description="Helical" evidence="1">
    <location>
        <begin position="953"/>
        <end position="970"/>
    </location>
</feature>
<feature type="transmembrane region" description="Helical" evidence="1">
    <location>
        <begin position="21"/>
        <end position="40"/>
    </location>
</feature>
<feature type="transmembrane region" description="Helical" evidence="1">
    <location>
        <begin position="696"/>
        <end position="718"/>
    </location>
</feature>
<evidence type="ECO:0000313" key="3">
    <source>
        <dbReference type="Proteomes" id="UP000601768"/>
    </source>
</evidence>
<reference evidence="2" key="2">
    <citation type="submission" date="2020-08" db="EMBL/GenBank/DDBJ databases">
        <authorList>
            <person name="Lai Q."/>
        </authorList>
    </citation>
    <scope>NUCLEOTIDE SEQUENCE</scope>
    <source>
        <strain evidence="2">S27-2</strain>
    </source>
</reference>
<sequence length="1376" mass="158372">MATSDNTTSQSTYRPPRLARIWVLIVTAVICVTAFLYYQYREREARFSNANYFRLLSESATRSHENINQLKELILNNNSASAIRSIFPSYKQSANGKFNKQSKLAFSLHGELVTIEKIIQTEDSQSSSNVKDSPQRTSNNNWQATVKISEILDAPRGGYLLHFYVDNELKVISSVGDKSVLSVANVKQLSQLIAKEQSLNWSNVLSSNDRTAQDKPLPLPGYSHYFDTTISAVEYRFFFYPILSDSSLNQLKEKATDMFLVGVLPKQLQTSQENARWNVSALTIILVSLVFVWMMLRLFMLSNHQPVGEMFFRSTMLCSYLLFILLMSFVMAYNERQIQQEEKQRVASQLGFSIANNLKLDLLALDLQLKPYKSFYTSMLNENDKRPLDKKLMQLPDMQTGSHENAKPCSTYFTLQANQLTDDIKTKDTIDTASVFPCHFEQQQDARQYDMWYSPDSRFKPSLVLSTLLLDSDGYQRFPRLYTIESNKSPTQQSLQHRDYFKKVRDQQGWDINLPWDTSKASPAFSSSSYHHSYPEFAQINQSKHTTSINNYYIQRLRNIGDGTRGTTIALPLNQVSQNSNFILAADVELPSVNLTEFNSFTLKDFTTMVVDRDSGDVLFHIDEDRSLIENLYQFGQGTKDIAHRLRTGLNGGAGWIEGFYHGTSGKFLIQPLVVDQWALVIFMPDESLDIYMTNIFLLNVLSISGFLFVLFFIILVIRQAQLSYPLKQALSIPLVIDLRKIMVFSSVLLASIYMSYWIGLAIDRNSSEFPTYMLHSFSFWLVITAVLSCLIWGYAEYKEFYHHSRQRQQNPVELKTGAQLLCLFYIFFSGLVYCYLTKVASIPAGSLQWYYQKNVYPARLNQELVELNRIALSRFPNTITHHQIDALSLLPISSRWKQQLNDQQRKGYVSPTDVQHFSKLVNTTGATDWVERYLLGEASANYKRKSLSASRTFLSLVLLIILNFCWVRFNRRILAVRLYGSTQYLRHIYQISRSHKALNQFETNHALKIELTESPDHGYSFSLLLQQYLNDATPTENLPAHYQQWFNSSPLFKEIANAQHQSQTEFLPNMKILLEKTEGQLHLKMWDIEISLQHQLQRQILLRLLNHCKSLVHIAQLVEVTLYGGFHALQRLCVKDNMLAQETLSTNPMQSTEYFAWAECLMDFDVNVPSHLSTNLDQAFLQNEIAAFPMLAFIKKANDRMSKTNTFAFLRWLNLRDWQKTHKEWATINFILMKAEAIYRYKWESCSAAEKLALYYLVQYKRINPANTQMYEHLALNGLIQVKRGRIRIVNQSFAYFVRHAEDTDTLKNLVGKGDIGQWQRYRMPITLLIVLVIGAIALTSGNSIYMIVASVMGLLGTLGSLANSANMLRNSVRQ</sequence>
<evidence type="ECO:0000313" key="2">
    <source>
        <dbReference type="EMBL" id="MBC3767595.1"/>
    </source>
</evidence>
<keyword evidence="1" id="KW-1133">Transmembrane helix</keyword>
<feature type="transmembrane region" description="Helical" evidence="1">
    <location>
        <begin position="817"/>
        <end position="837"/>
    </location>
</feature>
<keyword evidence="3" id="KW-1185">Reference proteome</keyword>
<feature type="transmembrane region" description="Helical" evidence="1">
    <location>
        <begin position="739"/>
        <end position="758"/>
    </location>
</feature>
<evidence type="ECO:0000256" key="1">
    <source>
        <dbReference type="SAM" id="Phobius"/>
    </source>
</evidence>
<feature type="transmembrane region" description="Helical" evidence="1">
    <location>
        <begin position="778"/>
        <end position="796"/>
    </location>
</feature>
<accession>A0A8J6IYE6</accession>
<dbReference type="EMBL" id="JACNEP010000021">
    <property type="protein sequence ID" value="MBC3767595.1"/>
    <property type="molecule type" value="Genomic_DNA"/>
</dbReference>
<feature type="transmembrane region" description="Helical" evidence="1">
    <location>
        <begin position="1323"/>
        <end position="1340"/>
    </location>
</feature>
<gene>
    <name evidence="2" type="ORF">H8B19_17075</name>
</gene>
<proteinExistence type="predicted"/>
<feature type="transmembrane region" description="Helical" evidence="1">
    <location>
        <begin position="277"/>
        <end position="299"/>
    </location>
</feature>
<reference evidence="2" key="1">
    <citation type="journal article" date="2018" name="Int. J. Syst. Evol. Microbiol.">
        <title>Neptunicella marina gen. nov., sp. nov., isolated from surface seawater.</title>
        <authorList>
            <person name="Liu X."/>
            <person name="Lai Q."/>
            <person name="Du Y."/>
            <person name="Zhang X."/>
            <person name="Liu Z."/>
            <person name="Sun F."/>
            <person name="Shao Z."/>
        </authorList>
    </citation>
    <scope>NUCLEOTIDE SEQUENCE</scope>
    <source>
        <strain evidence="2">S27-2</strain>
    </source>
</reference>
<dbReference type="RefSeq" id="WP_186508213.1">
    <property type="nucleotide sequence ID" value="NZ_JACNEP010000021.1"/>
</dbReference>
<keyword evidence="1" id="KW-0472">Membrane</keyword>
<name>A0A8J6IYE6_9ALTE</name>
<dbReference type="Proteomes" id="UP000601768">
    <property type="component" value="Unassembled WGS sequence"/>
</dbReference>
<organism evidence="2 3">
    <name type="scientific">Neptunicella marina</name>
    <dbReference type="NCBI Taxonomy" id="2125989"/>
    <lineage>
        <taxon>Bacteria</taxon>
        <taxon>Pseudomonadati</taxon>
        <taxon>Pseudomonadota</taxon>
        <taxon>Gammaproteobacteria</taxon>
        <taxon>Alteromonadales</taxon>
        <taxon>Alteromonadaceae</taxon>
        <taxon>Neptunicella</taxon>
    </lineage>
</organism>